<dbReference type="Pfam" id="PF05402">
    <property type="entry name" value="PqqD"/>
    <property type="match status" value="1"/>
</dbReference>
<sequence length="94" mass="10434">MSLPHDKKFRLSTQQIASTVAGEVVILNHEKGVYYGLDEVGAAVWDALEAEPQTVAELCNLIMQEYEVDTDTCQQDIEALLQDLLKEGLLELAN</sequence>
<name>A0A840TS47_9BACT</name>
<dbReference type="RefSeq" id="WP_184171503.1">
    <property type="nucleotide sequence ID" value="NZ_JACHGF010000001.1"/>
</dbReference>
<dbReference type="Proteomes" id="UP000557307">
    <property type="component" value="Unassembled WGS sequence"/>
</dbReference>
<dbReference type="EMBL" id="JACHGF010000001">
    <property type="protein sequence ID" value="MBB5282788.1"/>
    <property type="molecule type" value="Genomic_DNA"/>
</dbReference>
<evidence type="ECO:0000313" key="2">
    <source>
        <dbReference type="Proteomes" id="UP000557307"/>
    </source>
</evidence>
<evidence type="ECO:0000313" key="1">
    <source>
        <dbReference type="EMBL" id="MBB5282788.1"/>
    </source>
</evidence>
<organism evidence="1 2">
    <name type="scientific">Rhabdobacter roseus</name>
    <dbReference type="NCBI Taxonomy" id="1655419"/>
    <lineage>
        <taxon>Bacteria</taxon>
        <taxon>Pseudomonadati</taxon>
        <taxon>Bacteroidota</taxon>
        <taxon>Cytophagia</taxon>
        <taxon>Cytophagales</taxon>
        <taxon>Cytophagaceae</taxon>
        <taxon>Rhabdobacter</taxon>
    </lineage>
</organism>
<keyword evidence="2" id="KW-1185">Reference proteome</keyword>
<accession>A0A840TS47</accession>
<dbReference type="InterPro" id="IPR041881">
    <property type="entry name" value="PqqD_sf"/>
</dbReference>
<dbReference type="Gene3D" id="1.10.10.1150">
    <property type="entry name" value="Coenzyme PQQ synthesis protein D (PqqD)"/>
    <property type="match status" value="1"/>
</dbReference>
<comment type="caution">
    <text evidence="1">The sequence shown here is derived from an EMBL/GenBank/DDBJ whole genome shotgun (WGS) entry which is preliminary data.</text>
</comment>
<reference evidence="1 2" key="1">
    <citation type="submission" date="2020-08" db="EMBL/GenBank/DDBJ databases">
        <title>Genomic Encyclopedia of Type Strains, Phase IV (KMG-IV): sequencing the most valuable type-strain genomes for metagenomic binning, comparative biology and taxonomic classification.</title>
        <authorList>
            <person name="Goeker M."/>
        </authorList>
    </citation>
    <scope>NUCLEOTIDE SEQUENCE [LARGE SCALE GENOMIC DNA]</scope>
    <source>
        <strain evidence="1 2">DSM 105074</strain>
    </source>
</reference>
<dbReference type="InterPro" id="IPR008792">
    <property type="entry name" value="PQQD"/>
</dbReference>
<evidence type="ECO:0008006" key="3">
    <source>
        <dbReference type="Google" id="ProtNLM"/>
    </source>
</evidence>
<gene>
    <name evidence="1" type="ORF">HNQ92_000909</name>
</gene>
<proteinExistence type="predicted"/>
<protein>
    <recommendedName>
        <fullName evidence="3">PqqD family protein</fullName>
    </recommendedName>
</protein>
<dbReference type="AlphaFoldDB" id="A0A840TS47"/>